<evidence type="ECO:0000256" key="1">
    <source>
        <dbReference type="ARBA" id="ARBA00022491"/>
    </source>
</evidence>
<dbReference type="PANTHER" id="PTHR47506">
    <property type="entry name" value="TRANSCRIPTIONAL REGULATORY PROTEIN"/>
    <property type="match status" value="1"/>
</dbReference>
<dbReference type="Pfam" id="PF13977">
    <property type="entry name" value="TetR_C_6"/>
    <property type="match status" value="1"/>
</dbReference>
<feature type="domain" description="HTH tetR-type" evidence="6">
    <location>
        <begin position="14"/>
        <end position="74"/>
    </location>
</feature>
<dbReference type="GO" id="GO:0003677">
    <property type="term" value="F:DNA binding"/>
    <property type="evidence" value="ECO:0007669"/>
    <property type="project" value="UniProtKB-UniRule"/>
</dbReference>
<dbReference type="InterPro" id="IPR001647">
    <property type="entry name" value="HTH_TetR"/>
</dbReference>
<dbReference type="Pfam" id="PF00440">
    <property type="entry name" value="TetR_N"/>
    <property type="match status" value="1"/>
</dbReference>
<dbReference type="EMBL" id="NMUL01000009">
    <property type="protein sequence ID" value="OXM68709.1"/>
    <property type="molecule type" value="Genomic_DNA"/>
</dbReference>
<name>A0A229TD86_9PSEU</name>
<feature type="DNA-binding region" description="H-T-H motif" evidence="5">
    <location>
        <begin position="37"/>
        <end position="56"/>
    </location>
</feature>
<keyword evidence="8" id="KW-1185">Reference proteome</keyword>
<proteinExistence type="predicted"/>
<dbReference type="OrthoDB" id="9816296at2"/>
<evidence type="ECO:0000256" key="5">
    <source>
        <dbReference type="PROSITE-ProRule" id="PRU00335"/>
    </source>
</evidence>
<dbReference type="InterPro" id="IPR009057">
    <property type="entry name" value="Homeodomain-like_sf"/>
</dbReference>
<dbReference type="SUPFAM" id="SSF46689">
    <property type="entry name" value="Homeodomain-like"/>
    <property type="match status" value="1"/>
</dbReference>
<keyword evidence="3 5" id="KW-0238">DNA-binding</keyword>
<keyword evidence="1" id="KW-0678">Repressor</keyword>
<evidence type="ECO:0000256" key="2">
    <source>
        <dbReference type="ARBA" id="ARBA00023015"/>
    </source>
</evidence>
<evidence type="ECO:0000313" key="8">
    <source>
        <dbReference type="Proteomes" id="UP000215199"/>
    </source>
</evidence>
<comment type="caution">
    <text evidence="7">The sequence shown here is derived from an EMBL/GenBank/DDBJ whole genome shotgun (WGS) entry which is preliminary data.</text>
</comment>
<keyword evidence="2" id="KW-0805">Transcription regulation</keyword>
<dbReference type="PANTHER" id="PTHR47506:SF1">
    <property type="entry name" value="HTH-TYPE TRANSCRIPTIONAL REGULATOR YJDC"/>
    <property type="match status" value="1"/>
</dbReference>
<dbReference type="SUPFAM" id="SSF48498">
    <property type="entry name" value="Tetracyclin repressor-like, C-terminal domain"/>
    <property type="match status" value="1"/>
</dbReference>
<dbReference type="PROSITE" id="PS50977">
    <property type="entry name" value="HTH_TETR_2"/>
    <property type="match status" value="1"/>
</dbReference>
<evidence type="ECO:0000259" key="6">
    <source>
        <dbReference type="PROSITE" id="PS50977"/>
    </source>
</evidence>
<dbReference type="AlphaFoldDB" id="A0A229TD86"/>
<evidence type="ECO:0000256" key="3">
    <source>
        <dbReference type="ARBA" id="ARBA00023125"/>
    </source>
</evidence>
<reference evidence="8" key="1">
    <citation type="submission" date="2017-07" db="EMBL/GenBank/DDBJ databases">
        <title>Comparative genome mining reveals phylogenetic distribution patterns of secondary metabolites in Amycolatopsis.</title>
        <authorList>
            <person name="Adamek M."/>
            <person name="Alanjary M."/>
            <person name="Sales-Ortells H."/>
            <person name="Goodfellow M."/>
            <person name="Bull A.T."/>
            <person name="Kalinowski J."/>
            <person name="Ziemert N."/>
        </authorList>
    </citation>
    <scope>NUCLEOTIDE SEQUENCE [LARGE SCALE GENOMIC DNA]</scope>
    <source>
        <strain evidence="8">H5</strain>
    </source>
</reference>
<sequence>MTTGANVPKQVDHEQRRVQIAEALQRLTTRAGLEGVSLRQVAAEAGMSMGSVQHYFKTKDEMLRFALEHRHKLRSERITAKVLAEGPPTPRSILRACLVEILPRDPDSEADFLIGVAYFIRAVADPAMAKAFGEGMPELLAFFAGQIREAQEAGDVPDGADPETEASLLWAIADSQGSEILMGHRTPAEAISTVDYYLDRLFSG</sequence>
<dbReference type="Gene3D" id="1.10.357.10">
    <property type="entry name" value="Tetracycline Repressor, domain 2"/>
    <property type="match status" value="1"/>
</dbReference>
<gene>
    <name evidence="7" type="ORF">CF165_11510</name>
</gene>
<dbReference type="InterPro" id="IPR039538">
    <property type="entry name" value="BetI_C"/>
</dbReference>
<protein>
    <submittedName>
        <fullName evidence="7">TetR family transcriptional regulator</fullName>
    </submittedName>
</protein>
<evidence type="ECO:0000313" key="7">
    <source>
        <dbReference type="EMBL" id="OXM68709.1"/>
    </source>
</evidence>
<accession>A0A229TD86</accession>
<keyword evidence="4" id="KW-0804">Transcription</keyword>
<dbReference type="InterPro" id="IPR036271">
    <property type="entry name" value="Tet_transcr_reg_TetR-rel_C_sf"/>
</dbReference>
<evidence type="ECO:0000256" key="4">
    <source>
        <dbReference type="ARBA" id="ARBA00023163"/>
    </source>
</evidence>
<organism evidence="7 8">
    <name type="scientific">Amycolatopsis vastitatis</name>
    <dbReference type="NCBI Taxonomy" id="1905142"/>
    <lineage>
        <taxon>Bacteria</taxon>
        <taxon>Bacillati</taxon>
        <taxon>Actinomycetota</taxon>
        <taxon>Actinomycetes</taxon>
        <taxon>Pseudonocardiales</taxon>
        <taxon>Pseudonocardiaceae</taxon>
        <taxon>Amycolatopsis</taxon>
    </lineage>
</organism>
<dbReference type="Proteomes" id="UP000215199">
    <property type="component" value="Unassembled WGS sequence"/>
</dbReference>